<accession>A0A239PDH4</accession>
<dbReference type="AlphaFoldDB" id="A0A239PDH4"/>
<sequence>MRMLTRILTTATAAMTLGGAVLATASPASAATRNGVCETGEFCYYFNSNT</sequence>
<dbReference type="Proteomes" id="UP000198282">
    <property type="component" value="Unassembled WGS sequence"/>
</dbReference>
<evidence type="ECO:0000313" key="3">
    <source>
        <dbReference type="Proteomes" id="UP000198282"/>
    </source>
</evidence>
<name>A0A239PDH4_9ACTN</name>
<proteinExistence type="predicted"/>
<feature type="signal peptide" evidence="1">
    <location>
        <begin position="1"/>
        <end position="30"/>
    </location>
</feature>
<reference evidence="2 3" key="1">
    <citation type="submission" date="2017-06" db="EMBL/GenBank/DDBJ databases">
        <authorList>
            <person name="Kim H.J."/>
            <person name="Triplett B.A."/>
        </authorList>
    </citation>
    <scope>NUCLEOTIDE SEQUENCE [LARGE SCALE GENOMIC DNA]</scope>
    <source>
        <strain evidence="2 3">CGMCC 4.2132</strain>
    </source>
</reference>
<organism evidence="2 3">
    <name type="scientific">Streptosporangium subroseum</name>
    <dbReference type="NCBI Taxonomy" id="106412"/>
    <lineage>
        <taxon>Bacteria</taxon>
        <taxon>Bacillati</taxon>
        <taxon>Actinomycetota</taxon>
        <taxon>Actinomycetes</taxon>
        <taxon>Streptosporangiales</taxon>
        <taxon>Streptosporangiaceae</taxon>
        <taxon>Streptosporangium</taxon>
    </lineage>
</organism>
<evidence type="ECO:0008006" key="4">
    <source>
        <dbReference type="Google" id="ProtNLM"/>
    </source>
</evidence>
<evidence type="ECO:0000256" key="1">
    <source>
        <dbReference type="SAM" id="SignalP"/>
    </source>
</evidence>
<evidence type="ECO:0000313" key="2">
    <source>
        <dbReference type="EMBL" id="SNT65090.1"/>
    </source>
</evidence>
<dbReference type="EMBL" id="FZOD01000164">
    <property type="protein sequence ID" value="SNT65090.1"/>
    <property type="molecule type" value="Genomic_DNA"/>
</dbReference>
<gene>
    <name evidence="2" type="ORF">SAMN05216276_11641</name>
</gene>
<protein>
    <recommendedName>
        <fullName evidence="4">Peptidase inhibitor family I36</fullName>
    </recommendedName>
</protein>
<feature type="non-terminal residue" evidence="2">
    <location>
        <position position="50"/>
    </location>
</feature>
<feature type="chain" id="PRO_5013212550" description="Peptidase inhibitor family I36" evidence="1">
    <location>
        <begin position="31"/>
        <end position="50"/>
    </location>
</feature>
<keyword evidence="3" id="KW-1185">Reference proteome</keyword>
<keyword evidence="1" id="KW-0732">Signal</keyword>